<evidence type="ECO:0000256" key="1">
    <source>
        <dbReference type="SAM" id="Phobius"/>
    </source>
</evidence>
<organism evidence="2 3">
    <name type="scientific">Laccaria amethystina LaAM-08-1</name>
    <dbReference type="NCBI Taxonomy" id="1095629"/>
    <lineage>
        <taxon>Eukaryota</taxon>
        <taxon>Fungi</taxon>
        <taxon>Dikarya</taxon>
        <taxon>Basidiomycota</taxon>
        <taxon>Agaricomycotina</taxon>
        <taxon>Agaricomycetes</taxon>
        <taxon>Agaricomycetidae</taxon>
        <taxon>Agaricales</taxon>
        <taxon>Agaricineae</taxon>
        <taxon>Hydnangiaceae</taxon>
        <taxon>Laccaria</taxon>
    </lineage>
</organism>
<reference evidence="2 3" key="1">
    <citation type="submission" date="2014-04" db="EMBL/GenBank/DDBJ databases">
        <authorList>
            <consortium name="DOE Joint Genome Institute"/>
            <person name="Kuo A."/>
            <person name="Kohler A."/>
            <person name="Nagy L.G."/>
            <person name="Floudas D."/>
            <person name="Copeland A."/>
            <person name="Barry K.W."/>
            <person name="Cichocki N."/>
            <person name="Veneault-Fourrey C."/>
            <person name="LaButti K."/>
            <person name="Lindquist E.A."/>
            <person name="Lipzen A."/>
            <person name="Lundell T."/>
            <person name="Morin E."/>
            <person name="Murat C."/>
            <person name="Sun H."/>
            <person name="Tunlid A."/>
            <person name="Henrissat B."/>
            <person name="Grigoriev I.V."/>
            <person name="Hibbett D.S."/>
            <person name="Martin F."/>
            <person name="Nordberg H.P."/>
            <person name="Cantor M.N."/>
            <person name="Hua S.X."/>
        </authorList>
    </citation>
    <scope>NUCLEOTIDE SEQUENCE [LARGE SCALE GENOMIC DNA]</scope>
    <source>
        <strain evidence="2 3">LaAM-08-1</strain>
    </source>
</reference>
<dbReference type="Proteomes" id="UP000054477">
    <property type="component" value="Unassembled WGS sequence"/>
</dbReference>
<keyword evidence="1" id="KW-0472">Membrane</keyword>
<sequence>MLVPWLFVVFVFIVIALFLLFGYVLQTPSVRRRFLVASISFRDVENNAAHDPGIGVPPQIPILTPLEASHPTSHLFSPATYARWFGTNNGPRCFRFCCSIVFDGFFIYVHLIVAYTFTSANHISSIASGPLIFIWTLAI</sequence>
<reference evidence="3" key="2">
    <citation type="submission" date="2015-01" db="EMBL/GenBank/DDBJ databases">
        <title>Evolutionary Origins and Diversification of the Mycorrhizal Mutualists.</title>
        <authorList>
            <consortium name="DOE Joint Genome Institute"/>
            <consortium name="Mycorrhizal Genomics Consortium"/>
            <person name="Kohler A."/>
            <person name="Kuo A."/>
            <person name="Nagy L.G."/>
            <person name="Floudas D."/>
            <person name="Copeland A."/>
            <person name="Barry K.W."/>
            <person name="Cichocki N."/>
            <person name="Veneault-Fourrey C."/>
            <person name="LaButti K."/>
            <person name="Lindquist E.A."/>
            <person name="Lipzen A."/>
            <person name="Lundell T."/>
            <person name="Morin E."/>
            <person name="Murat C."/>
            <person name="Riley R."/>
            <person name="Ohm R."/>
            <person name="Sun H."/>
            <person name="Tunlid A."/>
            <person name="Henrissat B."/>
            <person name="Grigoriev I.V."/>
            <person name="Hibbett D.S."/>
            <person name="Martin F."/>
        </authorList>
    </citation>
    <scope>NUCLEOTIDE SEQUENCE [LARGE SCALE GENOMIC DNA]</scope>
    <source>
        <strain evidence="3">LaAM-08-1</strain>
    </source>
</reference>
<gene>
    <name evidence="2" type="ORF">K443DRAFT_124014</name>
</gene>
<dbReference type="EMBL" id="KN838689">
    <property type="protein sequence ID" value="KIJ97570.1"/>
    <property type="molecule type" value="Genomic_DNA"/>
</dbReference>
<protein>
    <submittedName>
        <fullName evidence="2">Uncharacterized protein</fullName>
    </submittedName>
</protein>
<proteinExistence type="predicted"/>
<evidence type="ECO:0000313" key="2">
    <source>
        <dbReference type="EMBL" id="KIJ97570.1"/>
    </source>
</evidence>
<keyword evidence="3" id="KW-1185">Reference proteome</keyword>
<dbReference type="AlphaFoldDB" id="A0A0C9WXT4"/>
<feature type="transmembrane region" description="Helical" evidence="1">
    <location>
        <begin position="93"/>
        <end position="113"/>
    </location>
</feature>
<name>A0A0C9WXT4_9AGAR</name>
<keyword evidence="1" id="KW-0812">Transmembrane</keyword>
<keyword evidence="1" id="KW-1133">Transmembrane helix</keyword>
<feature type="transmembrane region" description="Helical" evidence="1">
    <location>
        <begin position="6"/>
        <end position="25"/>
    </location>
</feature>
<dbReference type="HOGENOM" id="CLU_1845410_0_0_1"/>
<evidence type="ECO:0000313" key="3">
    <source>
        <dbReference type="Proteomes" id="UP000054477"/>
    </source>
</evidence>
<accession>A0A0C9WXT4</accession>